<feature type="domain" description="Luciferase-like" evidence="5">
    <location>
        <begin position="21"/>
        <end position="236"/>
    </location>
</feature>
<keyword evidence="7" id="KW-1185">Reference proteome</keyword>
<dbReference type="NCBIfam" id="TIGR03560">
    <property type="entry name" value="F420_Rv1855c"/>
    <property type="match status" value="1"/>
</dbReference>
<name>A0ABW3AH16_9MICO</name>
<gene>
    <name evidence="6" type="ORF">ACFQ0P_07350</name>
</gene>
<keyword evidence="1" id="KW-0285">Flavoprotein</keyword>
<evidence type="ECO:0000313" key="7">
    <source>
        <dbReference type="Proteomes" id="UP001597055"/>
    </source>
</evidence>
<organism evidence="6 7">
    <name type="scientific">Microbacterium insulae</name>
    <dbReference type="NCBI Taxonomy" id="483014"/>
    <lineage>
        <taxon>Bacteria</taxon>
        <taxon>Bacillati</taxon>
        <taxon>Actinomycetota</taxon>
        <taxon>Actinomycetes</taxon>
        <taxon>Micrococcales</taxon>
        <taxon>Microbacteriaceae</taxon>
        <taxon>Microbacterium</taxon>
    </lineage>
</organism>
<sequence length="285" mass="31204">MQLGLHIADFTWNGGPQALGTNLASHVREAEAAGIARITVMDHFWQIGGVGPVENEMLEAYATLGFIAAHTERALLHTLVTGVTYREPALLAKDVTTLDVLSGGRGGLGIGAAWNEDESQGLGFRFPPTAERFERLEEAIRVCLQMWSDSEDPFEGEHYRLGRTLNSPQSLSRPHPYLMIGGGGERKTLRLVAQYADACNLFAGPQAAHKLDVLRRHCDDVGRDYDDIEKTTMISIDSSSEVEGVVAQLEELGRLGFTVAYVFAREMPERRAITDLLAEVVPAVT</sequence>
<comment type="caution">
    <text evidence="6">The sequence shown here is derived from an EMBL/GenBank/DDBJ whole genome shotgun (WGS) entry which is preliminary data.</text>
</comment>
<reference evidence="7" key="1">
    <citation type="journal article" date="2019" name="Int. J. Syst. Evol. Microbiol.">
        <title>The Global Catalogue of Microorganisms (GCM) 10K type strain sequencing project: providing services to taxonomists for standard genome sequencing and annotation.</title>
        <authorList>
            <consortium name="The Broad Institute Genomics Platform"/>
            <consortium name="The Broad Institute Genome Sequencing Center for Infectious Disease"/>
            <person name="Wu L."/>
            <person name="Ma J."/>
        </authorList>
    </citation>
    <scope>NUCLEOTIDE SEQUENCE [LARGE SCALE GENOMIC DNA]</scope>
    <source>
        <strain evidence="7">CCUG 54523</strain>
    </source>
</reference>
<accession>A0ABW3AH16</accession>
<protein>
    <submittedName>
        <fullName evidence="6">LLM class F420-dependent oxidoreductase</fullName>
        <ecNumber evidence="6">1.-.-.-</ecNumber>
    </submittedName>
</protein>
<dbReference type="RefSeq" id="WP_204977923.1">
    <property type="nucleotide sequence ID" value="NZ_JBHTII010000001.1"/>
</dbReference>
<dbReference type="InterPro" id="IPR050172">
    <property type="entry name" value="SsuD_RutA_monooxygenase"/>
</dbReference>
<dbReference type="EMBL" id="JBHTII010000001">
    <property type="protein sequence ID" value="MFD0790207.1"/>
    <property type="molecule type" value="Genomic_DNA"/>
</dbReference>
<keyword evidence="2" id="KW-0288">FMN</keyword>
<evidence type="ECO:0000259" key="5">
    <source>
        <dbReference type="Pfam" id="PF00296"/>
    </source>
</evidence>
<dbReference type="PANTHER" id="PTHR42847">
    <property type="entry name" value="ALKANESULFONATE MONOOXYGENASE"/>
    <property type="match status" value="1"/>
</dbReference>
<keyword evidence="4" id="KW-0503">Monooxygenase</keyword>
<dbReference type="Gene3D" id="3.20.20.30">
    <property type="entry name" value="Luciferase-like domain"/>
    <property type="match status" value="1"/>
</dbReference>
<keyword evidence="3 6" id="KW-0560">Oxidoreductase</keyword>
<proteinExistence type="predicted"/>
<dbReference type="InterPro" id="IPR036661">
    <property type="entry name" value="Luciferase-like_sf"/>
</dbReference>
<evidence type="ECO:0000256" key="1">
    <source>
        <dbReference type="ARBA" id="ARBA00022630"/>
    </source>
</evidence>
<dbReference type="GO" id="GO:0016491">
    <property type="term" value="F:oxidoreductase activity"/>
    <property type="evidence" value="ECO:0007669"/>
    <property type="project" value="UniProtKB-KW"/>
</dbReference>
<dbReference type="Proteomes" id="UP001597055">
    <property type="component" value="Unassembled WGS sequence"/>
</dbReference>
<evidence type="ECO:0000256" key="4">
    <source>
        <dbReference type="ARBA" id="ARBA00023033"/>
    </source>
</evidence>
<dbReference type="Pfam" id="PF00296">
    <property type="entry name" value="Bac_luciferase"/>
    <property type="match status" value="1"/>
</dbReference>
<dbReference type="PANTHER" id="PTHR42847:SF8">
    <property type="entry name" value="CONSERVED PROTEIN"/>
    <property type="match status" value="1"/>
</dbReference>
<evidence type="ECO:0000313" key="6">
    <source>
        <dbReference type="EMBL" id="MFD0790207.1"/>
    </source>
</evidence>
<dbReference type="SUPFAM" id="SSF51679">
    <property type="entry name" value="Bacterial luciferase-like"/>
    <property type="match status" value="1"/>
</dbReference>
<evidence type="ECO:0000256" key="2">
    <source>
        <dbReference type="ARBA" id="ARBA00022643"/>
    </source>
</evidence>
<dbReference type="EC" id="1.-.-.-" evidence="6"/>
<dbReference type="InterPro" id="IPR019952">
    <property type="entry name" value="F420_OxRdatse_Rv1855c_pred"/>
</dbReference>
<dbReference type="InterPro" id="IPR011251">
    <property type="entry name" value="Luciferase-like_dom"/>
</dbReference>
<evidence type="ECO:0000256" key="3">
    <source>
        <dbReference type="ARBA" id="ARBA00023002"/>
    </source>
</evidence>